<comment type="caution">
    <text evidence="1">The sequence shown here is derived from an EMBL/GenBank/DDBJ whole genome shotgun (WGS) entry which is preliminary data.</text>
</comment>
<sequence>MKTNLPAPDGSGTGGPRLLVLLVVAGAAVAAAQSQAWESAVGTAVTLYSVLTVGGQDRRN</sequence>
<organism evidence="1 2">
    <name type="scientific">Kitasatospora paracochleata</name>
    <dbReference type="NCBI Taxonomy" id="58354"/>
    <lineage>
        <taxon>Bacteria</taxon>
        <taxon>Bacillati</taxon>
        <taxon>Actinomycetota</taxon>
        <taxon>Actinomycetes</taxon>
        <taxon>Kitasatosporales</taxon>
        <taxon>Streptomycetaceae</taxon>
        <taxon>Kitasatospora</taxon>
    </lineage>
</organism>
<proteinExistence type="predicted"/>
<name>A0ABT1J914_9ACTN</name>
<evidence type="ECO:0000313" key="1">
    <source>
        <dbReference type="EMBL" id="MCP2313940.1"/>
    </source>
</evidence>
<keyword evidence="2" id="KW-1185">Reference proteome</keyword>
<accession>A0ABT1J914</accession>
<dbReference type="Proteomes" id="UP001206483">
    <property type="component" value="Unassembled WGS sequence"/>
</dbReference>
<dbReference type="EMBL" id="JAMZDX010000008">
    <property type="protein sequence ID" value="MCP2313940.1"/>
    <property type="molecule type" value="Genomic_DNA"/>
</dbReference>
<protein>
    <submittedName>
        <fullName evidence="1">Uncharacterized protein</fullName>
    </submittedName>
</protein>
<reference evidence="1 2" key="1">
    <citation type="submission" date="2022-06" db="EMBL/GenBank/DDBJ databases">
        <title>Sequencing the genomes of 1000 actinobacteria strains.</title>
        <authorList>
            <person name="Klenk H.-P."/>
        </authorList>
    </citation>
    <scope>NUCLEOTIDE SEQUENCE [LARGE SCALE GENOMIC DNA]</scope>
    <source>
        <strain evidence="1 2">DSM 41656</strain>
    </source>
</reference>
<gene>
    <name evidence="1" type="ORF">FHR36_007139</name>
</gene>
<evidence type="ECO:0000313" key="2">
    <source>
        <dbReference type="Proteomes" id="UP001206483"/>
    </source>
</evidence>
<dbReference type="RefSeq" id="WP_253804251.1">
    <property type="nucleotide sequence ID" value="NZ_BAAAUB010000029.1"/>
</dbReference>